<proteinExistence type="predicted"/>
<dbReference type="EMBL" id="BQNB010013676">
    <property type="protein sequence ID" value="GJT18900.1"/>
    <property type="molecule type" value="Genomic_DNA"/>
</dbReference>
<organism evidence="1 2">
    <name type="scientific">Tanacetum coccineum</name>
    <dbReference type="NCBI Taxonomy" id="301880"/>
    <lineage>
        <taxon>Eukaryota</taxon>
        <taxon>Viridiplantae</taxon>
        <taxon>Streptophyta</taxon>
        <taxon>Embryophyta</taxon>
        <taxon>Tracheophyta</taxon>
        <taxon>Spermatophyta</taxon>
        <taxon>Magnoliopsida</taxon>
        <taxon>eudicotyledons</taxon>
        <taxon>Gunneridae</taxon>
        <taxon>Pentapetalae</taxon>
        <taxon>asterids</taxon>
        <taxon>campanulids</taxon>
        <taxon>Asterales</taxon>
        <taxon>Asteraceae</taxon>
        <taxon>Asteroideae</taxon>
        <taxon>Anthemideae</taxon>
        <taxon>Anthemidinae</taxon>
        <taxon>Tanacetum</taxon>
    </lineage>
</organism>
<feature type="non-terminal residue" evidence="1">
    <location>
        <position position="73"/>
    </location>
</feature>
<name>A0ABQ5BVJ0_9ASTR</name>
<evidence type="ECO:0008006" key="3">
    <source>
        <dbReference type="Google" id="ProtNLM"/>
    </source>
</evidence>
<dbReference type="Proteomes" id="UP001151760">
    <property type="component" value="Unassembled WGS sequence"/>
</dbReference>
<accession>A0ABQ5BVJ0</accession>
<reference evidence="1" key="2">
    <citation type="submission" date="2022-01" db="EMBL/GenBank/DDBJ databases">
        <authorList>
            <person name="Yamashiro T."/>
            <person name="Shiraishi A."/>
            <person name="Satake H."/>
            <person name="Nakayama K."/>
        </authorList>
    </citation>
    <scope>NUCLEOTIDE SEQUENCE</scope>
</reference>
<evidence type="ECO:0000313" key="2">
    <source>
        <dbReference type="Proteomes" id="UP001151760"/>
    </source>
</evidence>
<comment type="caution">
    <text evidence="1">The sequence shown here is derived from an EMBL/GenBank/DDBJ whole genome shotgun (WGS) entry which is preliminary data.</text>
</comment>
<gene>
    <name evidence="1" type="ORF">Tco_0877606</name>
</gene>
<reference evidence="1" key="1">
    <citation type="journal article" date="2022" name="Int. J. Mol. Sci.">
        <title>Draft Genome of Tanacetum Coccineum: Genomic Comparison of Closely Related Tanacetum-Family Plants.</title>
        <authorList>
            <person name="Yamashiro T."/>
            <person name="Shiraishi A."/>
            <person name="Nakayama K."/>
            <person name="Satake H."/>
        </authorList>
    </citation>
    <scope>NUCLEOTIDE SEQUENCE</scope>
</reference>
<sequence>MESCYKVRISNEKILLGLNMDAYTYETLYSKQLREDEIEAMYRLNEASDEEEEHDIDKPIDPCKSNFEEWFNA</sequence>
<protein>
    <recommendedName>
        <fullName evidence="3">Phage protein</fullName>
    </recommendedName>
</protein>
<keyword evidence="2" id="KW-1185">Reference proteome</keyword>
<evidence type="ECO:0000313" key="1">
    <source>
        <dbReference type="EMBL" id="GJT18900.1"/>
    </source>
</evidence>